<sequence>MFSKFSKSFLKGLTAFFTAERIVVLVIFLVLIFALASYANMKTSIVDRMETGKEVVNNKKEEVTELMTAPSGYASQPVANPSDLLPKDENSEFATLNPSSMNKGDALMPDLLQAGHHIGVDTIGQSLRNANLQLRSDPMIPKSEVGPWNNTTIEADMGRVPLEMGAKNPVVPK</sequence>
<evidence type="ECO:0000256" key="1">
    <source>
        <dbReference type="SAM" id="Phobius"/>
    </source>
</evidence>
<organism evidence="3">
    <name type="scientific">viral metagenome</name>
    <dbReference type="NCBI Taxonomy" id="1070528"/>
    <lineage>
        <taxon>unclassified sequences</taxon>
        <taxon>metagenomes</taxon>
        <taxon>organismal metagenomes</taxon>
    </lineage>
</organism>
<feature type="domain" description="Minor capsid protein P11 C-terminal conserved region" evidence="2">
    <location>
        <begin position="80"/>
        <end position="163"/>
    </location>
</feature>
<dbReference type="Pfam" id="PF23983">
    <property type="entry name" value="P11_C"/>
    <property type="match status" value="1"/>
</dbReference>
<dbReference type="InterPro" id="IPR055730">
    <property type="entry name" value="P11_C"/>
</dbReference>
<dbReference type="EMBL" id="MN740218">
    <property type="protein sequence ID" value="QHT94319.1"/>
    <property type="molecule type" value="Genomic_DNA"/>
</dbReference>
<accession>A0A6C0INB8</accession>
<proteinExistence type="predicted"/>
<keyword evidence="1" id="KW-1133">Transmembrane helix</keyword>
<name>A0A6C0INB8_9ZZZZ</name>
<protein>
    <recommendedName>
        <fullName evidence="2">Minor capsid protein P11 C-terminal conserved region domain-containing protein</fullName>
    </recommendedName>
</protein>
<evidence type="ECO:0000259" key="2">
    <source>
        <dbReference type="Pfam" id="PF23983"/>
    </source>
</evidence>
<evidence type="ECO:0000313" key="3">
    <source>
        <dbReference type="EMBL" id="QHT94319.1"/>
    </source>
</evidence>
<dbReference type="AlphaFoldDB" id="A0A6C0INB8"/>
<keyword evidence="1" id="KW-0812">Transmembrane</keyword>
<feature type="transmembrane region" description="Helical" evidence="1">
    <location>
        <begin position="21"/>
        <end position="39"/>
    </location>
</feature>
<keyword evidence="1" id="KW-0472">Membrane</keyword>
<reference evidence="3" key="1">
    <citation type="journal article" date="2020" name="Nature">
        <title>Giant virus diversity and host interactions through global metagenomics.</title>
        <authorList>
            <person name="Schulz F."/>
            <person name="Roux S."/>
            <person name="Paez-Espino D."/>
            <person name="Jungbluth S."/>
            <person name="Walsh D.A."/>
            <person name="Denef V.J."/>
            <person name="McMahon K.D."/>
            <person name="Konstantinidis K.T."/>
            <person name="Eloe-Fadrosh E.A."/>
            <person name="Kyrpides N.C."/>
            <person name="Woyke T."/>
        </authorList>
    </citation>
    <scope>NUCLEOTIDE SEQUENCE</scope>
    <source>
        <strain evidence="3">GVMAG-M-3300024258-28</strain>
    </source>
</reference>